<keyword evidence="1" id="KW-0949">S-adenosyl-L-methionine</keyword>
<dbReference type="InterPro" id="IPR006638">
    <property type="entry name" value="Elp3/MiaA/NifB-like_rSAM"/>
</dbReference>
<dbReference type="SFLD" id="SFLDG01098">
    <property type="entry name" value="Uncharacterised_Radical_SAM_Su"/>
    <property type="match status" value="1"/>
</dbReference>
<dbReference type="GO" id="GO:0016740">
    <property type="term" value="F:transferase activity"/>
    <property type="evidence" value="ECO:0007669"/>
    <property type="project" value="TreeGrafter"/>
</dbReference>
<evidence type="ECO:0000259" key="5">
    <source>
        <dbReference type="PROSITE" id="PS51918"/>
    </source>
</evidence>
<organism evidence="6 7">
    <name type="scientific">Carboxydocella sporoproducens DSM 16521</name>
    <dbReference type="NCBI Taxonomy" id="1121270"/>
    <lineage>
        <taxon>Bacteria</taxon>
        <taxon>Bacillati</taxon>
        <taxon>Bacillota</taxon>
        <taxon>Clostridia</taxon>
        <taxon>Eubacteriales</taxon>
        <taxon>Clostridiales Family XVI. Incertae Sedis</taxon>
        <taxon>Carboxydocella</taxon>
    </lineage>
</organism>
<dbReference type="InterPro" id="IPR007197">
    <property type="entry name" value="rSAM"/>
</dbReference>
<dbReference type="PANTHER" id="PTHR43726">
    <property type="entry name" value="3-METHYLORNITHINE SYNTHASE"/>
    <property type="match status" value="1"/>
</dbReference>
<keyword evidence="3" id="KW-0408">Iron</keyword>
<accession>A0A1T4NL76</accession>
<dbReference type="Gene3D" id="3.20.20.70">
    <property type="entry name" value="Aldolase class I"/>
    <property type="match status" value="1"/>
</dbReference>
<dbReference type="Proteomes" id="UP000189933">
    <property type="component" value="Unassembled WGS sequence"/>
</dbReference>
<dbReference type="SFLD" id="SFLDS00029">
    <property type="entry name" value="Radical_SAM"/>
    <property type="match status" value="1"/>
</dbReference>
<dbReference type="RefSeq" id="WP_078665047.1">
    <property type="nucleotide sequence ID" value="NZ_FUXM01000007.1"/>
</dbReference>
<reference evidence="7" key="1">
    <citation type="submission" date="2017-02" db="EMBL/GenBank/DDBJ databases">
        <authorList>
            <person name="Varghese N."/>
            <person name="Submissions S."/>
        </authorList>
    </citation>
    <scope>NUCLEOTIDE SEQUENCE [LARGE SCALE GENOMIC DNA]</scope>
    <source>
        <strain evidence="7">DSM 16521</strain>
    </source>
</reference>
<evidence type="ECO:0000256" key="2">
    <source>
        <dbReference type="ARBA" id="ARBA00022723"/>
    </source>
</evidence>
<evidence type="ECO:0000256" key="3">
    <source>
        <dbReference type="ARBA" id="ARBA00023004"/>
    </source>
</evidence>
<dbReference type="OrthoDB" id="5495221at2"/>
<dbReference type="InterPro" id="IPR013785">
    <property type="entry name" value="Aldolase_TIM"/>
</dbReference>
<dbReference type="PROSITE" id="PS51918">
    <property type="entry name" value="RADICAL_SAM"/>
    <property type="match status" value="1"/>
</dbReference>
<dbReference type="CDD" id="cd01335">
    <property type="entry name" value="Radical_SAM"/>
    <property type="match status" value="1"/>
</dbReference>
<dbReference type="InterPro" id="IPR034422">
    <property type="entry name" value="HydE/PylB-like"/>
</dbReference>
<name>A0A1T4NL76_9FIRM</name>
<gene>
    <name evidence="6" type="ORF">SAMN02745885_00956</name>
</gene>
<dbReference type="SMART" id="SM00729">
    <property type="entry name" value="Elp3"/>
    <property type="match status" value="1"/>
</dbReference>
<proteinExistence type="predicted"/>
<dbReference type="AlphaFoldDB" id="A0A1T4NL76"/>
<sequence>MIKVSAGTAHVLGLKQLKTDAPPTTAYLMAGEKCSRSCGFCPQGRDSQSRSDLLSRVTWPGFQMQEVVPRIAAAFQSGEIKRTCLQVVNSREAWLHTREMIAELTRQTDVPICLSCTRMDMARLEEMLAAGVERIGLPLDVANPELYSQIKGGSWSEQLAFIEAAARTFPGRISTHLIVGLGEREEEICQLLQRFTDQGITVALFAFTPVPGTALADRPPPPLAQYRRIQAAHWLIKNKLVRVEQMIFTASGRLVYLGAREQLRQWLACGRAFQTSGCPDCNRPYYNEKPGGIMYNYPRPLTEAEREQELAFLFSSLKTEPKEEEQCSGA</sequence>
<dbReference type="EMBL" id="FUXM01000007">
    <property type="protein sequence ID" value="SJZ79846.1"/>
    <property type="molecule type" value="Genomic_DNA"/>
</dbReference>
<dbReference type="GO" id="GO:0051536">
    <property type="term" value="F:iron-sulfur cluster binding"/>
    <property type="evidence" value="ECO:0007669"/>
    <property type="project" value="UniProtKB-KW"/>
</dbReference>
<evidence type="ECO:0000313" key="7">
    <source>
        <dbReference type="Proteomes" id="UP000189933"/>
    </source>
</evidence>
<evidence type="ECO:0000313" key="6">
    <source>
        <dbReference type="EMBL" id="SJZ79846.1"/>
    </source>
</evidence>
<keyword evidence="2" id="KW-0479">Metal-binding</keyword>
<keyword evidence="4" id="KW-0411">Iron-sulfur</keyword>
<dbReference type="PANTHER" id="PTHR43726:SF1">
    <property type="entry name" value="BIOTIN SYNTHASE"/>
    <property type="match status" value="1"/>
</dbReference>
<dbReference type="InterPro" id="IPR058240">
    <property type="entry name" value="rSAM_sf"/>
</dbReference>
<dbReference type="SUPFAM" id="SSF102114">
    <property type="entry name" value="Radical SAM enzymes"/>
    <property type="match status" value="1"/>
</dbReference>
<feature type="domain" description="Radical SAM core" evidence="5">
    <location>
        <begin position="20"/>
        <end position="253"/>
    </location>
</feature>
<dbReference type="Pfam" id="PF04055">
    <property type="entry name" value="Radical_SAM"/>
    <property type="match status" value="1"/>
</dbReference>
<evidence type="ECO:0000256" key="1">
    <source>
        <dbReference type="ARBA" id="ARBA00022691"/>
    </source>
</evidence>
<protein>
    <submittedName>
        <fullName evidence="6">Biotin synthase</fullName>
    </submittedName>
</protein>
<evidence type="ECO:0000256" key="4">
    <source>
        <dbReference type="ARBA" id="ARBA00023014"/>
    </source>
</evidence>
<dbReference type="GO" id="GO:0046872">
    <property type="term" value="F:metal ion binding"/>
    <property type="evidence" value="ECO:0007669"/>
    <property type="project" value="UniProtKB-KW"/>
</dbReference>
<keyword evidence="7" id="KW-1185">Reference proteome</keyword>